<accession>A0A9P4UWG5</accession>
<protein>
    <submittedName>
        <fullName evidence="2">Alpha/beta-hydrolase</fullName>
    </submittedName>
</protein>
<dbReference type="OrthoDB" id="1263307at2759"/>
<dbReference type="SUPFAM" id="SSF53474">
    <property type="entry name" value="alpha/beta-Hydrolases"/>
    <property type="match status" value="1"/>
</dbReference>
<evidence type="ECO:0000313" key="2">
    <source>
        <dbReference type="EMBL" id="KAF2731037.1"/>
    </source>
</evidence>
<dbReference type="EMBL" id="ML996204">
    <property type="protein sequence ID" value="KAF2731037.1"/>
    <property type="molecule type" value="Genomic_DNA"/>
</dbReference>
<evidence type="ECO:0000259" key="1">
    <source>
        <dbReference type="Pfam" id="PF12697"/>
    </source>
</evidence>
<dbReference type="PANTHER" id="PTHR37017">
    <property type="entry name" value="AB HYDROLASE-1 DOMAIN-CONTAINING PROTEIN-RELATED"/>
    <property type="match status" value="1"/>
</dbReference>
<evidence type="ECO:0000313" key="3">
    <source>
        <dbReference type="Proteomes" id="UP000799444"/>
    </source>
</evidence>
<feature type="domain" description="AB hydrolase-1" evidence="1">
    <location>
        <begin position="9"/>
        <end position="253"/>
    </location>
</feature>
<dbReference type="PANTHER" id="PTHR37017:SF13">
    <property type="entry name" value="AB HYDROLASE-1 DOMAIN-CONTAINING PROTEIN"/>
    <property type="match status" value="1"/>
</dbReference>
<dbReference type="Gene3D" id="3.40.50.1820">
    <property type="entry name" value="alpha/beta hydrolase"/>
    <property type="match status" value="1"/>
</dbReference>
<dbReference type="InterPro" id="IPR052897">
    <property type="entry name" value="Sec-Metab_Biosynth_Hydrolase"/>
</dbReference>
<dbReference type="InterPro" id="IPR000073">
    <property type="entry name" value="AB_hydrolase_1"/>
</dbReference>
<dbReference type="InterPro" id="IPR029058">
    <property type="entry name" value="AB_hydrolase_fold"/>
</dbReference>
<dbReference type="Pfam" id="PF12697">
    <property type="entry name" value="Abhydrolase_6"/>
    <property type="match status" value="1"/>
</dbReference>
<comment type="caution">
    <text evidence="2">The sequence shown here is derived from an EMBL/GenBank/DDBJ whole genome shotgun (WGS) entry which is preliminary data.</text>
</comment>
<name>A0A9P4UWG5_9PLEO</name>
<reference evidence="2" key="1">
    <citation type="journal article" date="2020" name="Stud. Mycol.">
        <title>101 Dothideomycetes genomes: a test case for predicting lifestyles and emergence of pathogens.</title>
        <authorList>
            <person name="Haridas S."/>
            <person name="Albert R."/>
            <person name="Binder M."/>
            <person name="Bloem J."/>
            <person name="Labutti K."/>
            <person name="Salamov A."/>
            <person name="Andreopoulos B."/>
            <person name="Baker S."/>
            <person name="Barry K."/>
            <person name="Bills G."/>
            <person name="Bluhm B."/>
            <person name="Cannon C."/>
            <person name="Castanera R."/>
            <person name="Culley D."/>
            <person name="Daum C."/>
            <person name="Ezra D."/>
            <person name="Gonzalez J."/>
            <person name="Henrissat B."/>
            <person name="Kuo A."/>
            <person name="Liang C."/>
            <person name="Lipzen A."/>
            <person name="Lutzoni F."/>
            <person name="Magnuson J."/>
            <person name="Mondo S."/>
            <person name="Nolan M."/>
            <person name="Ohm R."/>
            <person name="Pangilinan J."/>
            <person name="Park H.-J."/>
            <person name="Ramirez L."/>
            <person name="Alfaro M."/>
            <person name="Sun H."/>
            <person name="Tritt A."/>
            <person name="Yoshinaga Y."/>
            <person name="Zwiers L.-H."/>
            <person name="Turgeon B."/>
            <person name="Goodwin S."/>
            <person name="Spatafora J."/>
            <person name="Crous P."/>
            <person name="Grigoriev I."/>
        </authorList>
    </citation>
    <scope>NUCLEOTIDE SEQUENCE</scope>
    <source>
        <strain evidence="2">CBS 125425</strain>
    </source>
</reference>
<organism evidence="2 3">
    <name type="scientific">Polyplosphaeria fusca</name>
    <dbReference type="NCBI Taxonomy" id="682080"/>
    <lineage>
        <taxon>Eukaryota</taxon>
        <taxon>Fungi</taxon>
        <taxon>Dikarya</taxon>
        <taxon>Ascomycota</taxon>
        <taxon>Pezizomycotina</taxon>
        <taxon>Dothideomycetes</taxon>
        <taxon>Pleosporomycetidae</taxon>
        <taxon>Pleosporales</taxon>
        <taxon>Tetraplosphaeriaceae</taxon>
        <taxon>Polyplosphaeria</taxon>
    </lineage>
</organism>
<gene>
    <name evidence="2" type="ORF">EJ04DRAFT_514867</name>
</gene>
<dbReference type="AlphaFoldDB" id="A0A9P4UWG5"/>
<dbReference type="Proteomes" id="UP000799444">
    <property type="component" value="Unassembled WGS sequence"/>
</dbReference>
<keyword evidence="3" id="KW-1185">Reference proteome</keyword>
<sequence length="262" mass="28076">MSPPSQTTFLLIPGAFCPSTFFSLLTPLLTASGYSALALDNPSFGKSPSKPPASGYDDAAALRSTIERFADQGQNIILVANSYGGFVASEGTKNMSRRDRAAAGKPGGVVHIILLSSILVQVGQTVKDVLQGLTPFSMEVEEGGDAYLPMMTLEMLGDMPVPLFQSLERGEQLKYAAMCREHCALAFADKATYAGYEHVPTTVVIGGRDVAFSVAFQEEQFEKAVERGVQGLRRVLLDGDHCMMLSQPEETAKVCLEVAEGI</sequence>
<proteinExistence type="predicted"/>